<gene>
    <name evidence="8" type="ORF">D2V07_04640</name>
</gene>
<evidence type="ECO:0000256" key="1">
    <source>
        <dbReference type="ARBA" id="ARBA00000971"/>
    </source>
</evidence>
<dbReference type="Gene3D" id="3.10.50.40">
    <property type="match status" value="1"/>
</dbReference>
<keyword evidence="3 4" id="KW-0413">Isomerase</keyword>
<evidence type="ECO:0000256" key="2">
    <source>
        <dbReference type="ARBA" id="ARBA00023110"/>
    </source>
</evidence>
<dbReference type="InterPro" id="IPR046357">
    <property type="entry name" value="PPIase_dom_sf"/>
</dbReference>
<evidence type="ECO:0000313" key="9">
    <source>
        <dbReference type="Proteomes" id="UP000286576"/>
    </source>
</evidence>
<sequence length="166" mass="17365">MKTALYTLAAAIVFTTAAIAQDRMEPAPGEPGSIEWHNNQQAALHSRTSADGWATLDGGIKFRRVAGDGRGPAPTVQDQITIHYTGSFIDGEVFDSSVERGEPATFPLSGLIRGWQVAIPYMGVGDTAEIAIPATSAYGVQGRGPIPGGATLLFTIELLAIPSKGV</sequence>
<organism evidence="8 9">
    <name type="scientific">Aurantiacibacter zhengii</name>
    <dbReference type="NCBI Taxonomy" id="2307003"/>
    <lineage>
        <taxon>Bacteria</taxon>
        <taxon>Pseudomonadati</taxon>
        <taxon>Pseudomonadota</taxon>
        <taxon>Alphaproteobacteria</taxon>
        <taxon>Sphingomonadales</taxon>
        <taxon>Erythrobacteraceae</taxon>
        <taxon>Aurantiacibacter</taxon>
    </lineage>
</organism>
<dbReference type="PANTHER" id="PTHR45779">
    <property type="entry name" value="PEPTIDYLPROLYL ISOMERASE"/>
    <property type="match status" value="1"/>
</dbReference>
<name>A0A418NUR6_9SPHN</name>
<dbReference type="AlphaFoldDB" id="A0A418NUR6"/>
<reference evidence="8 9" key="1">
    <citation type="submission" date="2018-08" db="EMBL/GenBank/DDBJ databases">
        <title>Erythrobacter zhengii sp.nov., a bacterium isolated from deep-sea sediment.</title>
        <authorList>
            <person name="Fang C."/>
            <person name="Wu Y.-H."/>
            <person name="Sun C."/>
            <person name="Wang H."/>
            <person name="Cheng H."/>
            <person name="Meng F.-X."/>
            <person name="Wang C.-S."/>
            <person name="Xu X.-W."/>
        </authorList>
    </citation>
    <scope>NUCLEOTIDE SEQUENCE [LARGE SCALE GENOMIC DNA]</scope>
    <source>
        <strain evidence="8 9">V18</strain>
    </source>
</reference>
<comment type="caution">
    <text evidence="8">The sequence shown here is derived from an EMBL/GenBank/DDBJ whole genome shotgun (WGS) entry which is preliminary data.</text>
</comment>
<comment type="similarity">
    <text evidence="5">Belongs to the FKBP-type PPIase family.</text>
</comment>
<dbReference type="PROSITE" id="PS50059">
    <property type="entry name" value="FKBP_PPIASE"/>
    <property type="match status" value="1"/>
</dbReference>
<keyword evidence="6" id="KW-0732">Signal</keyword>
<dbReference type="RefSeq" id="WP_119585252.1">
    <property type="nucleotide sequence ID" value="NZ_CAWODQ010000012.1"/>
</dbReference>
<dbReference type="SUPFAM" id="SSF54534">
    <property type="entry name" value="FKBP-like"/>
    <property type="match status" value="1"/>
</dbReference>
<feature type="signal peptide" evidence="6">
    <location>
        <begin position="1"/>
        <end position="20"/>
    </location>
</feature>
<evidence type="ECO:0000256" key="3">
    <source>
        <dbReference type="ARBA" id="ARBA00023235"/>
    </source>
</evidence>
<protein>
    <recommendedName>
        <fullName evidence="5">Peptidyl-prolyl cis-trans isomerase</fullName>
        <ecNumber evidence="5">5.2.1.8</ecNumber>
    </recommendedName>
</protein>
<dbReference type="Proteomes" id="UP000286576">
    <property type="component" value="Unassembled WGS sequence"/>
</dbReference>
<evidence type="ECO:0000256" key="4">
    <source>
        <dbReference type="PROSITE-ProRule" id="PRU00277"/>
    </source>
</evidence>
<proteinExistence type="inferred from homology"/>
<dbReference type="Pfam" id="PF00254">
    <property type="entry name" value="FKBP_C"/>
    <property type="match status" value="1"/>
</dbReference>
<comment type="catalytic activity">
    <reaction evidence="1 4 5">
        <text>[protein]-peptidylproline (omega=180) = [protein]-peptidylproline (omega=0)</text>
        <dbReference type="Rhea" id="RHEA:16237"/>
        <dbReference type="Rhea" id="RHEA-COMP:10747"/>
        <dbReference type="Rhea" id="RHEA-COMP:10748"/>
        <dbReference type="ChEBI" id="CHEBI:83833"/>
        <dbReference type="ChEBI" id="CHEBI:83834"/>
        <dbReference type="EC" id="5.2.1.8"/>
    </reaction>
</comment>
<feature type="domain" description="PPIase FKBP-type" evidence="7">
    <location>
        <begin position="77"/>
        <end position="162"/>
    </location>
</feature>
<accession>A0A418NUR6</accession>
<keyword evidence="9" id="KW-1185">Reference proteome</keyword>
<feature type="chain" id="PRO_5019409894" description="Peptidyl-prolyl cis-trans isomerase" evidence="6">
    <location>
        <begin position="21"/>
        <end position="166"/>
    </location>
</feature>
<evidence type="ECO:0000256" key="6">
    <source>
        <dbReference type="SAM" id="SignalP"/>
    </source>
</evidence>
<dbReference type="OrthoDB" id="9812109at2"/>
<dbReference type="PANTHER" id="PTHR45779:SF7">
    <property type="entry name" value="PEPTIDYLPROLYL ISOMERASE"/>
    <property type="match status" value="1"/>
</dbReference>
<dbReference type="EC" id="5.2.1.8" evidence="5"/>
<evidence type="ECO:0000259" key="7">
    <source>
        <dbReference type="PROSITE" id="PS50059"/>
    </source>
</evidence>
<dbReference type="InterPro" id="IPR044609">
    <property type="entry name" value="FKBP2/11"/>
</dbReference>
<keyword evidence="2 4" id="KW-0697">Rotamase</keyword>
<evidence type="ECO:0000256" key="5">
    <source>
        <dbReference type="RuleBase" id="RU003915"/>
    </source>
</evidence>
<dbReference type="EMBL" id="QXFL01000002">
    <property type="protein sequence ID" value="RIV87635.1"/>
    <property type="molecule type" value="Genomic_DNA"/>
</dbReference>
<dbReference type="GO" id="GO:0003755">
    <property type="term" value="F:peptidyl-prolyl cis-trans isomerase activity"/>
    <property type="evidence" value="ECO:0007669"/>
    <property type="project" value="UniProtKB-UniRule"/>
</dbReference>
<evidence type="ECO:0000313" key="8">
    <source>
        <dbReference type="EMBL" id="RIV87635.1"/>
    </source>
</evidence>
<dbReference type="InterPro" id="IPR001179">
    <property type="entry name" value="PPIase_FKBP_dom"/>
</dbReference>